<dbReference type="SUPFAM" id="SSF57850">
    <property type="entry name" value="RING/U-box"/>
    <property type="match status" value="1"/>
</dbReference>
<evidence type="ECO:0000259" key="1">
    <source>
        <dbReference type="PROSITE" id="PS51698"/>
    </source>
</evidence>
<name>A0A816E3K5_9BILA</name>
<organism evidence="2 4">
    <name type="scientific">Didymodactylos carnosus</name>
    <dbReference type="NCBI Taxonomy" id="1234261"/>
    <lineage>
        <taxon>Eukaryota</taxon>
        <taxon>Metazoa</taxon>
        <taxon>Spiralia</taxon>
        <taxon>Gnathifera</taxon>
        <taxon>Rotifera</taxon>
        <taxon>Eurotatoria</taxon>
        <taxon>Bdelloidea</taxon>
        <taxon>Philodinida</taxon>
        <taxon>Philodinidae</taxon>
        <taxon>Didymodactylos</taxon>
    </lineage>
</organism>
<dbReference type="Pfam" id="PF04564">
    <property type="entry name" value="U-box"/>
    <property type="match status" value="1"/>
</dbReference>
<feature type="domain" description="U-box" evidence="1">
    <location>
        <begin position="1"/>
        <end position="73"/>
    </location>
</feature>
<accession>A0A816E3K5</accession>
<gene>
    <name evidence="2" type="ORF">GPM918_LOCUS45018</name>
    <name evidence="3" type="ORF">SRO942_LOCUS47188</name>
</gene>
<keyword evidence="4" id="KW-1185">Reference proteome</keyword>
<feature type="non-terminal residue" evidence="2">
    <location>
        <position position="124"/>
    </location>
</feature>
<evidence type="ECO:0000313" key="3">
    <source>
        <dbReference type="EMBL" id="CAF4556154.1"/>
    </source>
</evidence>
<reference evidence="2" key="1">
    <citation type="submission" date="2021-02" db="EMBL/GenBank/DDBJ databases">
        <authorList>
            <person name="Nowell W R."/>
        </authorList>
    </citation>
    <scope>NUCLEOTIDE SEQUENCE</scope>
</reference>
<dbReference type="Proteomes" id="UP000663829">
    <property type="component" value="Unassembled WGS sequence"/>
</dbReference>
<dbReference type="EMBL" id="CAJOBC010116939">
    <property type="protein sequence ID" value="CAF4556154.1"/>
    <property type="molecule type" value="Genomic_DNA"/>
</dbReference>
<dbReference type="PANTHER" id="PTHR46573:SF1">
    <property type="entry name" value="WD REPEAT, SAM AND U-BOX DOMAIN-CONTAINING PROTEIN 1"/>
    <property type="match status" value="1"/>
</dbReference>
<dbReference type="Gene3D" id="3.30.40.10">
    <property type="entry name" value="Zinc/RING finger domain, C3HC4 (zinc finger)"/>
    <property type="match status" value="1"/>
</dbReference>
<dbReference type="PROSITE" id="PS51698">
    <property type="entry name" value="U_BOX"/>
    <property type="match status" value="1"/>
</dbReference>
<dbReference type="InterPro" id="IPR052085">
    <property type="entry name" value="WD-SAM-U-box"/>
</dbReference>
<evidence type="ECO:0000313" key="4">
    <source>
        <dbReference type="Proteomes" id="UP000663829"/>
    </source>
</evidence>
<dbReference type="GO" id="GO:0004842">
    <property type="term" value="F:ubiquitin-protein transferase activity"/>
    <property type="evidence" value="ECO:0007669"/>
    <property type="project" value="InterPro"/>
</dbReference>
<dbReference type="InterPro" id="IPR013083">
    <property type="entry name" value="Znf_RING/FYVE/PHD"/>
</dbReference>
<dbReference type="OrthoDB" id="10064100at2759"/>
<sequence length="124" mass="14464">MHDSLICPITFDLFRDPVVAEDGHTYEREAIISWIRKHGTSPLTREPLTIEALRPNRTLKKLVDEFEIASRSRNFQFKLGVDVKTKSHRALFQTFGKTIYEAEWIKDNDRRPRIVLLKIDGARA</sequence>
<dbReference type="GO" id="GO:0016567">
    <property type="term" value="P:protein ubiquitination"/>
    <property type="evidence" value="ECO:0007669"/>
    <property type="project" value="InterPro"/>
</dbReference>
<evidence type="ECO:0000313" key="2">
    <source>
        <dbReference type="EMBL" id="CAF1642425.1"/>
    </source>
</evidence>
<comment type="caution">
    <text evidence="2">The sequence shown here is derived from an EMBL/GenBank/DDBJ whole genome shotgun (WGS) entry which is preliminary data.</text>
</comment>
<dbReference type="CDD" id="cd16655">
    <property type="entry name" value="RING-Ubox_WDSUB1-like"/>
    <property type="match status" value="1"/>
</dbReference>
<dbReference type="Proteomes" id="UP000681722">
    <property type="component" value="Unassembled WGS sequence"/>
</dbReference>
<protein>
    <recommendedName>
        <fullName evidence="1">U-box domain-containing protein</fullName>
    </recommendedName>
</protein>
<dbReference type="InterPro" id="IPR003613">
    <property type="entry name" value="Ubox_domain"/>
</dbReference>
<proteinExistence type="predicted"/>
<dbReference type="EMBL" id="CAJNOQ010047852">
    <property type="protein sequence ID" value="CAF1642425.1"/>
    <property type="molecule type" value="Genomic_DNA"/>
</dbReference>
<dbReference type="AlphaFoldDB" id="A0A816E3K5"/>
<dbReference type="SMART" id="SM00504">
    <property type="entry name" value="Ubox"/>
    <property type="match status" value="1"/>
</dbReference>
<dbReference type="PANTHER" id="PTHR46573">
    <property type="entry name" value="WD REPEAT, SAM AND U-BOX DOMAIN-CONTAINING PROTEIN 1"/>
    <property type="match status" value="1"/>
</dbReference>